<name>A0A7R8W9P5_9CRUS</name>
<keyword evidence="4" id="KW-0808">Transferase</keyword>
<dbReference type="InterPro" id="IPR050603">
    <property type="entry name" value="MYST_HAT"/>
</dbReference>
<dbReference type="Gene3D" id="1.10.10.10">
    <property type="entry name" value="Winged helix-like DNA-binding domain superfamily/Winged helix DNA-binding domain"/>
    <property type="match status" value="1"/>
</dbReference>
<dbReference type="GO" id="GO:0036409">
    <property type="term" value="C:histone H3-K14 acetyltransferase complex"/>
    <property type="evidence" value="ECO:0007669"/>
    <property type="project" value="TreeGrafter"/>
</dbReference>
<keyword evidence="10" id="KW-0805">Transcription regulation</keyword>
<keyword evidence="9" id="KW-0007">Acetylation</keyword>
<gene>
    <name evidence="15" type="ORF">CTOB1V02_LOCUS4279</name>
</gene>
<keyword evidence="11" id="KW-0804">Transcription</keyword>
<dbReference type="InterPro" id="IPR040706">
    <property type="entry name" value="Zf-MYST"/>
</dbReference>
<feature type="compositionally biased region" description="Basic residues" evidence="14">
    <location>
        <begin position="9"/>
        <end position="21"/>
    </location>
</feature>
<dbReference type="GO" id="GO:0003682">
    <property type="term" value="F:chromatin binding"/>
    <property type="evidence" value="ECO:0007669"/>
    <property type="project" value="TreeGrafter"/>
</dbReference>
<evidence type="ECO:0000256" key="8">
    <source>
        <dbReference type="ARBA" id="ARBA00022853"/>
    </source>
</evidence>
<evidence type="ECO:0000256" key="12">
    <source>
        <dbReference type="ARBA" id="ARBA00023242"/>
    </source>
</evidence>
<dbReference type="GO" id="GO:0010485">
    <property type="term" value="F:histone H4 acetyltransferase activity"/>
    <property type="evidence" value="ECO:0007669"/>
    <property type="project" value="TreeGrafter"/>
</dbReference>
<feature type="compositionally biased region" description="Low complexity" evidence="14">
    <location>
        <begin position="113"/>
        <end position="149"/>
    </location>
</feature>
<dbReference type="FunFam" id="3.40.630.30:FF:000001">
    <property type="entry name" value="Histone acetyltransferase"/>
    <property type="match status" value="1"/>
</dbReference>
<dbReference type="PROSITE" id="PS51726">
    <property type="entry name" value="MYST_HAT"/>
    <property type="match status" value="1"/>
</dbReference>
<dbReference type="GO" id="GO:0006357">
    <property type="term" value="P:regulation of transcription by RNA polymerase II"/>
    <property type="evidence" value="ECO:0007669"/>
    <property type="project" value="TreeGrafter"/>
</dbReference>
<proteinExistence type="inferred from homology"/>
<sequence length="806" mass="88882">MAGGGRNSQKPKKTVAGKKSKVQSSSENSSDEDEKTSGSSSSSEDSESGSSSSGEGSGSSSSSSGSSSEGSSGSSSGSSGSSSSESEDELVENKKQIAQQQSKISSAKRKESASSSNKASSATKVVPSKVASAKKQVKSGGNSSTKSSSQVPASPRSKHEGNKHSASSSRPKSPSRKREALPATPSSVTKSSGNESSSTASPPKRKRGRPPKNRPPPETPPTPLPPPPPPAPPVKSKSSGSPEKKQKKHHHHREKLVSESGGSDSEGRKQDRQERKKRKKSEESKKNREEGGTSGVGGGSSESEGTKEKAPISPPSKKVTRSSSVRKSKYVMGNDSEEESDTAGFGGKAPRKKGLALGKKVGGANFGFSTPRREEEKKPAEERKCPVRGCDSQGHLSGKYNRHYMYLSCPTYHHRRKEECVAMMKDRLETEKKRAQLLAHKSHHGISSEYKAYQQKVAELRRKTSRKRDTSPGEIAHRQPDLSGITPEYDLKLFEEAQAAASEIIDKEFQGVDCSGEGISSIQMGKHEIQTWYQSPYPEDVACLPKIYICEFCLKYMKSATTLRRHSTKCDLLYPPGKEIYRKEKLNVWEIDGALQKMYCQNLCLLAKLFLDHKTLYYDVEPFLFYVMCAVESDGCHTVGYFSKEKNSFLNYNVSCILTLPPYQRQGYGRLLIDFSYLLTRTEGKTGSPEKPLSDLGIITYRNYWKTVILKYMLKFQEEDNKLFIIKDICQETGIAQADIVSTLQALGIIKYWRGRHVILKQPEVLEKFREKLEKRASEFKELDPSCLKWTPYTPPQQDQGSQRGN</sequence>
<evidence type="ECO:0000256" key="10">
    <source>
        <dbReference type="ARBA" id="ARBA00023015"/>
    </source>
</evidence>
<evidence type="ECO:0000256" key="11">
    <source>
        <dbReference type="ARBA" id="ARBA00023163"/>
    </source>
</evidence>
<protein>
    <recommendedName>
        <fullName evidence="3 13">Histone acetyltransferase</fullName>
        <ecNumber evidence="3 13">2.3.1.48</ecNumber>
    </recommendedName>
</protein>
<comment type="similarity">
    <text evidence="2 13">Belongs to the MYST (SAS/MOZ) family.</text>
</comment>
<keyword evidence="7" id="KW-0862">Zinc</keyword>
<dbReference type="FunFam" id="3.30.60.60:FF:000001">
    <property type="entry name" value="Histone acetyltransferase"/>
    <property type="match status" value="1"/>
</dbReference>
<dbReference type="FunFam" id="1.10.10.10:FF:000022">
    <property type="entry name" value="Histone acetyltransferase"/>
    <property type="match status" value="1"/>
</dbReference>
<feature type="region of interest" description="Disordered" evidence="14">
    <location>
        <begin position="1"/>
        <end position="380"/>
    </location>
</feature>
<dbReference type="InterPro" id="IPR002717">
    <property type="entry name" value="HAT_MYST-type"/>
</dbReference>
<evidence type="ECO:0000256" key="1">
    <source>
        <dbReference type="ARBA" id="ARBA00004123"/>
    </source>
</evidence>
<comment type="subcellular location">
    <subcellularLocation>
        <location evidence="1 13">Nucleus</location>
    </subcellularLocation>
</comment>
<dbReference type="Pfam" id="PF01853">
    <property type="entry name" value="MOZ_SAS"/>
    <property type="match status" value="1"/>
</dbReference>
<dbReference type="GO" id="GO:0005705">
    <property type="term" value="C:polytene chromosome interband"/>
    <property type="evidence" value="ECO:0007669"/>
    <property type="project" value="UniProtKB-ARBA"/>
</dbReference>
<evidence type="ECO:0000256" key="7">
    <source>
        <dbReference type="ARBA" id="ARBA00022833"/>
    </source>
</evidence>
<evidence type="ECO:0000256" key="3">
    <source>
        <dbReference type="ARBA" id="ARBA00013184"/>
    </source>
</evidence>
<dbReference type="GO" id="GO:0140861">
    <property type="term" value="P:DNA repair-dependent chromatin remodeling"/>
    <property type="evidence" value="ECO:0007669"/>
    <property type="project" value="UniProtKB-ARBA"/>
</dbReference>
<dbReference type="InterPro" id="IPR036060">
    <property type="entry name" value="Znf_C2H2C_sf"/>
</dbReference>
<dbReference type="AlphaFoldDB" id="A0A7R8W9P5"/>
<organism evidence="15">
    <name type="scientific">Cyprideis torosa</name>
    <dbReference type="NCBI Taxonomy" id="163714"/>
    <lineage>
        <taxon>Eukaryota</taxon>
        <taxon>Metazoa</taxon>
        <taxon>Ecdysozoa</taxon>
        <taxon>Arthropoda</taxon>
        <taxon>Crustacea</taxon>
        <taxon>Oligostraca</taxon>
        <taxon>Ostracoda</taxon>
        <taxon>Podocopa</taxon>
        <taxon>Podocopida</taxon>
        <taxon>Cytherocopina</taxon>
        <taxon>Cytheroidea</taxon>
        <taxon>Cytherideidae</taxon>
        <taxon>Cyprideis</taxon>
    </lineage>
</organism>
<evidence type="ECO:0000256" key="13">
    <source>
        <dbReference type="RuleBase" id="RU361211"/>
    </source>
</evidence>
<dbReference type="GO" id="GO:0010484">
    <property type="term" value="F:histone H3 acetyltransferase activity"/>
    <property type="evidence" value="ECO:0007669"/>
    <property type="project" value="TreeGrafter"/>
</dbReference>
<dbReference type="EC" id="2.3.1.48" evidence="3 13"/>
<feature type="compositionally biased region" description="Basic residues" evidence="14">
    <location>
        <begin position="203"/>
        <end position="212"/>
    </location>
</feature>
<dbReference type="OrthoDB" id="787137at2759"/>
<dbReference type="Gene3D" id="4.10.320.30">
    <property type="match status" value="1"/>
</dbReference>
<feature type="compositionally biased region" description="Pro residues" evidence="14">
    <location>
        <begin position="213"/>
        <end position="233"/>
    </location>
</feature>
<feature type="compositionally biased region" description="Basic residues" evidence="14">
    <location>
        <begin position="318"/>
        <end position="329"/>
    </location>
</feature>
<feature type="region of interest" description="Disordered" evidence="14">
    <location>
        <begin position="462"/>
        <end position="481"/>
    </location>
</feature>
<dbReference type="PANTHER" id="PTHR10615:SF161">
    <property type="entry name" value="HISTONE ACETYLTRANSFERASE KAT7"/>
    <property type="match status" value="1"/>
</dbReference>
<dbReference type="SUPFAM" id="SSF103637">
    <property type="entry name" value="CCHHC domain"/>
    <property type="match status" value="1"/>
</dbReference>
<dbReference type="EMBL" id="OB660810">
    <property type="protein sequence ID" value="CAD7226359.1"/>
    <property type="molecule type" value="Genomic_DNA"/>
</dbReference>
<feature type="compositionally biased region" description="Polar residues" evidence="14">
    <location>
        <begin position="184"/>
        <end position="200"/>
    </location>
</feature>
<evidence type="ECO:0000256" key="2">
    <source>
        <dbReference type="ARBA" id="ARBA00010107"/>
    </source>
</evidence>
<dbReference type="Gene3D" id="3.40.630.30">
    <property type="match status" value="1"/>
</dbReference>
<dbReference type="Pfam" id="PF01530">
    <property type="entry name" value="zf-C2HC"/>
    <property type="match status" value="1"/>
</dbReference>
<dbReference type="InterPro" id="IPR002515">
    <property type="entry name" value="Znf_C2H2C"/>
</dbReference>
<feature type="compositionally biased region" description="Basic and acidic residues" evidence="14">
    <location>
        <begin position="462"/>
        <end position="480"/>
    </location>
</feature>
<dbReference type="PANTHER" id="PTHR10615">
    <property type="entry name" value="HISTONE ACETYLTRANSFERASE"/>
    <property type="match status" value="1"/>
</dbReference>
<feature type="compositionally biased region" description="Basic residues" evidence="14">
    <location>
        <begin position="245"/>
        <end position="254"/>
    </location>
</feature>
<dbReference type="InterPro" id="IPR036388">
    <property type="entry name" value="WH-like_DNA-bd_sf"/>
</dbReference>
<evidence type="ECO:0000256" key="4">
    <source>
        <dbReference type="ARBA" id="ARBA00022679"/>
    </source>
</evidence>
<dbReference type="PROSITE" id="PS51802">
    <property type="entry name" value="ZF_CCHHC"/>
    <property type="match status" value="1"/>
</dbReference>
<feature type="compositionally biased region" description="Low complexity" evidence="14">
    <location>
        <begin position="37"/>
        <end position="84"/>
    </location>
</feature>
<keyword evidence="5" id="KW-0479">Metal-binding</keyword>
<keyword evidence="6" id="KW-0863">Zinc-finger</keyword>
<dbReference type="SUPFAM" id="SSF55729">
    <property type="entry name" value="Acyl-CoA N-acyltransferases (Nat)"/>
    <property type="match status" value="1"/>
</dbReference>
<dbReference type="Pfam" id="PF17772">
    <property type="entry name" value="zf-MYST"/>
    <property type="match status" value="1"/>
</dbReference>
<evidence type="ECO:0000256" key="14">
    <source>
        <dbReference type="SAM" id="MobiDB-lite"/>
    </source>
</evidence>
<feature type="compositionally biased region" description="Basic and acidic residues" evidence="14">
    <location>
        <begin position="265"/>
        <end position="291"/>
    </location>
</feature>
<dbReference type="GO" id="GO:0040029">
    <property type="term" value="P:epigenetic regulation of gene expression"/>
    <property type="evidence" value="ECO:0007669"/>
    <property type="project" value="UniProtKB-ARBA"/>
</dbReference>
<keyword evidence="8" id="KW-0156">Chromatin regulator</keyword>
<dbReference type="GO" id="GO:0003712">
    <property type="term" value="F:transcription coregulator activity"/>
    <property type="evidence" value="ECO:0007669"/>
    <property type="project" value="TreeGrafter"/>
</dbReference>
<evidence type="ECO:0000313" key="15">
    <source>
        <dbReference type="EMBL" id="CAD7226359.1"/>
    </source>
</evidence>
<dbReference type="InterPro" id="IPR016181">
    <property type="entry name" value="Acyl_CoA_acyltransferase"/>
</dbReference>
<dbReference type="Gene3D" id="3.30.60.60">
    <property type="entry name" value="N-acetyl transferase-like"/>
    <property type="match status" value="1"/>
</dbReference>
<comment type="catalytic activity">
    <reaction evidence="13">
        <text>L-lysyl-[protein] + acetyl-CoA = N(6)-acetyl-L-lysyl-[protein] + CoA + H(+)</text>
        <dbReference type="Rhea" id="RHEA:45948"/>
        <dbReference type="Rhea" id="RHEA-COMP:9752"/>
        <dbReference type="Rhea" id="RHEA-COMP:10731"/>
        <dbReference type="ChEBI" id="CHEBI:15378"/>
        <dbReference type="ChEBI" id="CHEBI:29969"/>
        <dbReference type="ChEBI" id="CHEBI:57287"/>
        <dbReference type="ChEBI" id="CHEBI:57288"/>
        <dbReference type="ChEBI" id="CHEBI:61930"/>
        <dbReference type="EC" id="2.3.1.48"/>
    </reaction>
</comment>
<evidence type="ECO:0000256" key="5">
    <source>
        <dbReference type="ARBA" id="ARBA00022723"/>
    </source>
</evidence>
<keyword evidence="12 13" id="KW-0539">Nucleus</keyword>
<reference evidence="15" key="1">
    <citation type="submission" date="2020-11" db="EMBL/GenBank/DDBJ databases">
        <authorList>
            <person name="Tran Van P."/>
        </authorList>
    </citation>
    <scope>NUCLEOTIDE SEQUENCE</scope>
</reference>
<feature type="compositionally biased region" description="Low complexity" evidence="14">
    <location>
        <begin position="96"/>
        <end position="105"/>
    </location>
</feature>
<feature type="compositionally biased region" description="Basic and acidic residues" evidence="14">
    <location>
        <begin position="371"/>
        <end position="380"/>
    </location>
</feature>
<dbReference type="GO" id="GO:0008270">
    <property type="term" value="F:zinc ion binding"/>
    <property type="evidence" value="ECO:0007669"/>
    <property type="project" value="UniProtKB-KW"/>
</dbReference>
<evidence type="ECO:0000256" key="9">
    <source>
        <dbReference type="ARBA" id="ARBA00022990"/>
    </source>
</evidence>
<evidence type="ECO:0000256" key="6">
    <source>
        <dbReference type="ARBA" id="ARBA00022771"/>
    </source>
</evidence>
<accession>A0A7R8W9P5</accession>